<evidence type="ECO:0000313" key="1">
    <source>
        <dbReference type="EMBL" id="ADC66565.1"/>
    </source>
</evidence>
<accession>D3S274</accession>
<dbReference type="PaxDb" id="589924-Ferp_2457"/>
<organism evidence="1 2">
    <name type="scientific">Ferroglobus placidus (strain DSM 10642 / AEDII12DO)</name>
    <dbReference type="NCBI Taxonomy" id="589924"/>
    <lineage>
        <taxon>Archaea</taxon>
        <taxon>Methanobacteriati</taxon>
        <taxon>Methanobacteriota</taxon>
        <taxon>Archaeoglobi</taxon>
        <taxon>Archaeoglobales</taxon>
        <taxon>Archaeoglobaceae</taxon>
        <taxon>Ferroglobus</taxon>
    </lineage>
</organism>
<name>D3S274_FERPA</name>
<dbReference type="Proteomes" id="UP000002613">
    <property type="component" value="Chromosome"/>
</dbReference>
<sequence length="139" mass="16413">MYRYPREIISDIYLSKIGGFSEELGKGEMGINIKAIYANTSIIPEETFCRIRFFEERSKPYFLKKKFKIVGIEEDMESYEMTRDGEVVFSEDVKEELKNKVGEAVIINTVESFRFDGDYSSLINYLSKLWKSEDQRRRN</sequence>
<dbReference type="KEGG" id="fpl:Ferp_2457"/>
<evidence type="ECO:0000313" key="2">
    <source>
        <dbReference type="Proteomes" id="UP000002613"/>
    </source>
</evidence>
<dbReference type="AlphaFoldDB" id="D3S274"/>
<reference evidence="2" key="1">
    <citation type="submission" date="2010-02" db="EMBL/GenBank/DDBJ databases">
        <title>Complete sequence of Ferroglobus placidus DSM 10642.</title>
        <authorList>
            <consortium name="US DOE Joint Genome Institute"/>
            <person name="Lucas S."/>
            <person name="Copeland A."/>
            <person name="Lapidus A."/>
            <person name="Cheng J.-F."/>
            <person name="Bruce D."/>
            <person name="Goodwin L."/>
            <person name="Pitluck S."/>
            <person name="Saunders E."/>
            <person name="Brettin T."/>
            <person name="Detter J.C."/>
            <person name="Han C."/>
            <person name="Tapia R."/>
            <person name="Larimer F."/>
            <person name="Land M."/>
            <person name="Hauser L."/>
            <person name="Kyrpides N."/>
            <person name="Ivanova N."/>
            <person name="Holmes D."/>
            <person name="Lovley D."/>
            <person name="Kyrpides N."/>
            <person name="Anderson I.J."/>
            <person name="Woyke T."/>
        </authorList>
    </citation>
    <scope>NUCLEOTIDE SEQUENCE [LARGE SCALE GENOMIC DNA]</scope>
    <source>
        <strain evidence="2">DSM 10642 / AEDII12DO</strain>
    </source>
</reference>
<gene>
    <name evidence="1" type="ordered locus">Ferp_2457</name>
</gene>
<keyword evidence="2" id="KW-1185">Reference proteome</keyword>
<reference evidence="1 2" key="2">
    <citation type="journal article" date="2011" name="Stand. Genomic Sci.">
        <title>Complete genome sequence of Ferroglobus placidus AEDII12DO.</title>
        <authorList>
            <person name="Anderson I."/>
            <person name="Risso C."/>
            <person name="Holmes D."/>
            <person name="Lucas S."/>
            <person name="Copeland A."/>
            <person name="Lapidus A."/>
            <person name="Cheng J.F."/>
            <person name="Bruce D."/>
            <person name="Goodwin L."/>
            <person name="Pitluck S."/>
            <person name="Saunders E."/>
            <person name="Brettin T."/>
            <person name="Detter J.C."/>
            <person name="Han C."/>
            <person name="Tapia R."/>
            <person name="Larimer F."/>
            <person name="Land M."/>
            <person name="Hauser L."/>
            <person name="Woyke T."/>
            <person name="Lovley D."/>
            <person name="Kyrpides N."/>
            <person name="Ivanova N."/>
        </authorList>
    </citation>
    <scope>NUCLEOTIDE SEQUENCE [LARGE SCALE GENOMIC DNA]</scope>
    <source>
        <strain evidence="2">DSM 10642 / AEDII12DO</strain>
    </source>
</reference>
<dbReference type="EMBL" id="CP001899">
    <property type="protein sequence ID" value="ADC66565.1"/>
    <property type="molecule type" value="Genomic_DNA"/>
</dbReference>
<dbReference type="HOGENOM" id="CLU_1801624_0_0_2"/>
<dbReference type="eggNOG" id="arCOG06109">
    <property type="taxonomic scope" value="Archaea"/>
</dbReference>
<dbReference type="GeneID" id="8779998"/>
<dbReference type="RefSeq" id="WP_012966899.1">
    <property type="nucleotide sequence ID" value="NC_013849.1"/>
</dbReference>
<dbReference type="STRING" id="589924.Ferp_2457"/>
<protein>
    <submittedName>
        <fullName evidence="1">Uncharacterized protein</fullName>
    </submittedName>
</protein>
<proteinExistence type="predicted"/>
<dbReference type="OrthoDB" id="50304at2157"/>